<keyword evidence="3" id="KW-0282">Flagellum</keyword>
<dbReference type="Pfam" id="PF14772">
    <property type="entry name" value="NYD-SP28"/>
    <property type="match status" value="1"/>
</dbReference>
<comment type="subcellular location">
    <subcellularLocation>
        <location evidence="1">Cytoplasm</location>
        <location evidence="1">Cytoskeleton</location>
        <location evidence="1">Flagellum axoneme</location>
    </subcellularLocation>
    <subcellularLocation>
        <location evidence="8">Cytoplasm</location>
        <location evidence="8">Cytoskeleton</location>
        <location evidence="8">Flagellum basal body</location>
    </subcellularLocation>
</comment>
<evidence type="ECO:0000313" key="15">
    <source>
        <dbReference type="EMBL" id="CAB3236749.1"/>
    </source>
</evidence>
<evidence type="ECO:0000256" key="5">
    <source>
        <dbReference type="ARBA" id="ARBA00023069"/>
    </source>
</evidence>
<sequence length="481" mass="55698">MGLTKEEKLAKKEAKRLEKLRQEEEARRQLKRDELQREISAFTLRRAALDKSWRETMMKIKEPVFITDIEIMWHVFERAYDKKDHLIKHIMKLIDTADDQFQRTVASFCVIIDGMINKFLTDLDDLSKENDIRTAALLKRGEDDVANIMRDHEAAETHLQLLLYHSHTSADAAAWTVRGENLVKQDEDRSKFENDRENLRSYLENVYNATWEEYKSVLRAYVLDTAENQKQLRKLRRKETVMSDIIASQGKKIANSDGLLKRLRSELAAYESGTKQAVFRDRRDRHRNACLTLKKNMYNGVETDMRQMARLVRVSDDAVEWLQAAFSKVERILRMAALCRKFETRREKVLPYGSCPPQSPMQAKLSVRQQMSDESLIVHAMSANTGLTRLWHRISKAELTKRALYREKMLLEKENAFIISRLEANDEKEISLGTQNCKCTSTSRIASITVIKAPVIEAKNASASKMSSNSIANSQLHEDII</sequence>
<keyword evidence="6" id="KW-0206">Cytoskeleton</keyword>
<dbReference type="InterPro" id="IPR039505">
    <property type="entry name" value="DRC1/2_N"/>
</dbReference>
<keyword evidence="17" id="KW-1185">Reference proteome</keyword>
<evidence type="ECO:0000256" key="4">
    <source>
        <dbReference type="ARBA" id="ARBA00023054"/>
    </source>
</evidence>
<dbReference type="AlphaFoldDB" id="A0A8S0ZVR2"/>
<dbReference type="GO" id="GO:0003352">
    <property type="term" value="P:regulation of cilium movement"/>
    <property type="evidence" value="ECO:0007669"/>
    <property type="project" value="TreeGrafter"/>
</dbReference>
<evidence type="ECO:0000313" key="17">
    <source>
        <dbReference type="Proteomes" id="UP000494106"/>
    </source>
</evidence>
<proteinExistence type="inferred from homology"/>
<keyword evidence="7" id="KW-0966">Cell projection</keyword>
<evidence type="ECO:0000256" key="10">
    <source>
        <dbReference type="ARBA" id="ARBA00040899"/>
    </source>
</evidence>
<dbReference type="EMBL" id="CADEBD010000302">
    <property type="protein sequence ID" value="CAB3236749.1"/>
    <property type="molecule type" value="Genomic_DNA"/>
</dbReference>
<reference evidence="17 18" key="1">
    <citation type="submission" date="2020-04" db="EMBL/GenBank/DDBJ databases">
        <authorList>
            <person name="Wallbank WR R."/>
            <person name="Pardo Diaz C."/>
            <person name="Kozak K."/>
            <person name="Martin S."/>
            <person name="Jiggins C."/>
            <person name="Moest M."/>
            <person name="Warren A I."/>
            <person name="Byers J.R.P. K."/>
            <person name="Montejo-Kovacevich G."/>
            <person name="Yen C E."/>
        </authorList>
    </citation>
    <scope>NUCLEOTIDE SEQUENCE [LARGE SCALE GENOMIC DNA]</scope>
</reference>
<evidence type="ECO:0000313" key="18">
    <source>
        <dbReference type="Proteomes" id="UP000494256"/>
    </source>
</evidence>
<dbReference type="Proteomes" id="UP000494106">
    <property type="component" value="Unassembled WGS sequence"/>
</dbReference>
<dbReference type="PANTHER" id="PTHR21625">
    <property type="entry name" value="NYD-SP28 PROTEIN"/>
    <property type="match status" value="1"/>
</dbReference>
<feature type="coiled-coil region" evidence="13">
    <location>
        <begin position="3"/>
        <end position="34"/>
    </location>
</feature>
<dbReference type="Proteomes" id="UP000494256">
    <property type="component" value="Unassembled WGS sequence"/>
</dbReference>
<evidence type="ECO:0000256" key="7">
    <source>
        <dbReference type="ARBA" id="ARBA00023273"/>
    </source>
</evidence>
<dbReference type="GO" id="GO:0005858">
    <property type="term" value="C:axonemal dynein complex"/>
    <property type="evidence" value="ECO:0007669"/>
    <property type="project" value="InterPro"/>
</dbReference>
<evidence type="ECO:0000256" key="12">
    <source>
        <dbReference type="ARBA" id="ARBA00045865"/>
    </source>
</evidence>
<comment type="caution">
    <text evidence="15">The sequence shown here is derived from an EMBL/GenBank/DDBJ whole genome shotgun (WGS) entry which is preliminary data.</text>
</comment>
<organism evidence="15 18">
    <name type="scientific">Arctia plantaginis</name>
    <name type="common">Wood tiger moth</name>
    <name type="synonym">Phalaena plantaginis</name>
    <dbReference type="NCBI Taxonomy" id="874455"/>
    <lineage>
        <taxon>Eukaryota</taxon>
        <taxon>Metazoa</taxon>
        <taxon>Ecdysozoa</taxon>
        <taxon>Arthropoda</taxon>
        <taxon>Hexapoda</taxon>
        <taxon>Insecta</taxon>
        <taxon>Pterygota</taxon>
        <taxon>Neoptera</taxon>
        <taxon>Endopterygota</taxon>
        <taxon>Lepidoptera</taxon>
        <taxon>Glossata</taxon>
        <taxon>Ditrysia</taxon>
        <taxon>Noctuoidea</taxon>
        <taxon>Erebidae</taxon>
        <taxon>Arctiinae</taxon>
        <taxon>Arctia</taxon>
    </lineage>
</organism>
<feature type="domain" description="Dynein regulatory complex protein 1/2 N-terminal" evidence="14">
    <location>
        <begin position="14"/>
        <end position="106"/>
    </location>
</feature>
<keyword evidence="4 13" id="KW-0175">Coiled coil</keyword>
<gene>
    <name evidence="16" type="ORF">APLA_LOCUS17761</name>
    <name evidence="15" type="ORF">APLA_LOCUS7530</name>
</gene>
<dbReference type="PANTHER" id="PTHR21625:SF0">
    <property type="entry name" value="DYNEIN REGULATORY COMPLEX SUBUNIT 2"/>
    <property type="match status" value="1"/>
</dbReference>
<name>A0A8S0ZVR2_ARCPL</name>
<comment type="function">
    <text evidence="12">Component of the nexin-dynein regulatory complex (N-DRC), a key regulator of ciliary/flagellar motility which maintains the alignment and integrity of the distal axoneme and regulates microtubule sliding in motile axonemes. Plays a critical role in the assembly of N-DRC and also stabilizes the assembly of multiple inner dynein arms and radial spokes. Coassembles with DRC1 to form a central scaffold needed for assembly of the N-DRC and its attachment to the outer doublet microtubules.</text>
</comment>
<keyword evidence="5" id="KW-0969">Cilium</keyword>
<dbReference type="EMBL" id="CADEBC010000858">
    <property type="protein sequence ID" value="CAB3261299.1"/>
    <property type="molecule type" value="Genomic_DNA"/>
</dbReference>
<protein>
    <recommendedName>
        <fullName evidence="10">Dynein regulatory complex subunit 2</fullName>
    </recommendedName>
    <alternativeName>
        <fullName evidence="11">Coiled-coil domain-containing protein 65</fullName>
    </alternativeName>
</protein>
<evidence type="ECO:0000256" key="13">
    <source>
        <dbReference type="SAM" id="Coils"/>
    </source>
</evidence>
<dbReference type="GO" id="GO:0060285">
    <property type="term" value="P:cilium-dependent cell motility"/>
    <property type="evidence" value="ECO:0007669"/>
    <property type="project" value="TreeGrafter"/>
</dbReference>
<accession>A0A8S0ZVR2</accession>
<evidence type="ECO:0000313" key="16">
    <source>
        <dbReference type="EMBL" id="CAB3261299.1"/>
    </source>
</evidence>
<dbReference type="OrthoDB" id="7760980at2759"/>
<evidence type="ECO:0000259" key="14">
    <source>
        <dbReference type="Pfam" id="PF14772"/>
    </source>
</evidence>
<keyword evidence="2" id="KW-0963">Cytoplasm</keyword>
<evidence type="ECO:0000256" key="9">
    <source>
        <dbReference type="ARBA" id="ARBA00038424"/>
    </source>
</evidence>
<dbReference type="InterPro" id="IPR039750">
    <property type="entry name" value="DRC1/DRC2"/>
</dbReference>
<evidence type="ECO:0000256" key="2">
    <source>
        <dbReference type="ARBA" id="ARBA00022490"/>
    </source>
</evidence>
<evidence type="ECO:0000256" key="8">
    <source>
        <dbReference type="ARBA" id="ARBA00037841"/>
    </source>
</evidence>
<dbReference type="GO" id="GO:0070286">
    <property type="term" value="P:axonemal dynein complex assembly"/>
    <property type="evidence" value="ECO:0007669"/>
    <property type="project" value="InterPro"/>
</dbReference>
<evidence type="ECO:0000256" key="6">
    <source>
        <dbReference type="ARBA" id="ARBA00023212"/>
    </source>
</evidence>
<evidence type="ECO:0000256" key="1">
    <source>
        <dbReference type="ARBA" id="ARBA00004611"/>
    </source>
</evidence>
<comment type="similarity">
    <text evidence="9">Belongs to the DRC2 family.</text>
</comment>
<evidence type="ECO:0000256" key="3">
    <source>
        <dbReference type="ARBA" id="ARBA00022846"/>
    </source>
</evidence>
<evidence type="ECO:0000256" key="11">
    <source>
        <dbReference type="ARBA" id="ARBA00041517"/>
    </source>
</evidence>